<keyword evidence="6" id="KW-0808">Transferase</keyword>
<dbReference type="SMART" id="SM00388">
    <property type="entry name" value="HisKA"/>
    <property type="match status" value="1"/>
</dbReference>
<keyword evidence="17" id="KW-1185">Reference proteome</keyword>
<dbReference type="InterPro" id="IPR036097">
    <property type="entry name" value="HisK_dim/P_sf"/>
</dbReference>
<dbReference type="HOGENOM" id="CLU_450322_0_0_9"/>
<dbReference type="InterPro" id="IPR003594">
    <property type="entry name" value="HATPase_dom"/>
</dbReference>
<comment type="subcellular location">
    <subcellularLocation>
        <location evidence="2">Cell membrane</location>
        <topology evidence="2">Multi-pass membrane protein</topology>
    </subcellularLocation>
</comment>
<dbReference type="SMART" id="SM00387">
    <property type="entry name" value="HATPase_c"/>
    <property type="match status" value="1"/>
</dbReference>
<evidence type="ECO:0000256" key="2">
    <source>
        <dbReference type="ARBA" id="ARBA00004651"/>
    </source>
</evidence>
<evidence type="ECO:0000256" key="10">
    <source>
        <dbReference type="ARBA" id="ARBA00023012"/>
    </source>
</evidence>
<dbReference type="InterPro" id="IPR000700">
    <property type="entry name" value="PAS-assoc_C"/>
</dbReference>
<dbReference type="InterPro" id="IPR003661">
    <property type="entry name" value="HisK_dim/P_dom"/>
</dbReference>
<dbReference type="PROSITE" id="PS50885">
    <property type="entry name" value="HAMP"/>
    <property type="match status" value="1"/>
</dbReference>
<keyword evidence="5" id="KW-0597">Phosphoprotein</keyword>
<evidence type="ECO:0000256" key="8">
    <source>
        <dbReference type="ARBA" id="ARBA00022777"/>
    </source>
</evidence>
<dbReference type="InterPro" id="IPR035965">
    <property type="entry name" value="PAS-like_dom_sf"/>
</dbReference>
<dbReference type="Gene3D" id="3.30.450.20">
    <property type="entry name" value="PAS domain"/>
    <property type="match status" value="1"/>
</dbReference>
<keyword evidence="11 12" id="KW-0472">Membrane</keyword>
<dbReference type="KEGG" id="bse:Bsel_1007"/>
<keyword evidence="7" id="KW-0547">Nucleotide-binding</keyword>
<evidence type="ECO:0000256" key="11">
    <source>
        <dbReference type="ARBA" id="ARBA00023136"/>
    </source>
</evidence>
<evidence type="ECO:0000259" key="13">
    <source>
        <dbReference type="PROSITE" id="PS50109"/>
    </source>
</evidence>
<dbReference type="Gene3D" id="1.10.287.130">
    <property type="match status" value="1"/>
</dbReference>
<evidence type="ECO:0000256" key="12">
    <source>
        <dbReference type="SAM" id="Phobius"/>
    </source>
</evidence>
<dbReference type="GO" id="GO:0000155">
    <property type="term" value="F:phosphorelay sensor kinase activity"/>
    <property type="evidence" value="ECO:0007669"/>
    <property type="project" value="InterPro"/>
</dbReference>
<evidence type="ECO:0000256" key="9">
    <source>
        <dbReference type="ARBA" id="ARBA00022840"/>
    </source>
</evidence>
<keyword evidence="10" id="KW-0902">Two-component regulatory system</keyword>
<dbReference type="PROSITE" id="PS50113">
    <property type="entry name" value="PAC"/>
    <property type="match status" value="1"/>
</dbReference>
<dbReference type="GO" id="GO:0005886">
    <property type="term" value="C:plasma membrane"/>
    <property type="evidence" value="ECO:0007669"/>
    <property type="project" value="UniProtKB-SubCell"/>
</dbReference>
<accession>D6Y0D7</accession>
<dbReference type="eggNOG" id="COG5000">
    <property type="taxonomic scope" value="Bacteria"/>
</dbReference>
<evidence type="ECO:0000256" key="1">
    <source>
        <dbReference type="ARBA" id="ARBA00000085"/>
    </source>
</evidence>
<feature type="domain" description="HAMP" evidence="15">
    <location>
        <begin position="207"/>
        <end position="259"/>
    </location>
</feature>
<dbReference type="InterPro" id="IPR036890">
    <property type="entry name" value="HATPase_C_sf"/>
</dbReference>
<evidence type="ECO:0000256" key="4">
    <source>
        <dbReference type="ARBA" id="ARBA00022475"/>
    </source>
</evidence>
<dbReference type="PANTHER" id="PTHR43065">
    <property type="entry name" value="SENSOR HISTIDINE KINASE"/>
    <property type="match status" value="1"/>
</dbReference>
<dbReference type="Pfam" id="PF02518">
    <property type="entry name" value="HATPase_c"/>
    <property type="match status" value="1"/>
</dbReference>
<evidence type="ECO:0000256" key="5">
    <source>
        <dbReference type="ARBA" id="ARBA00022553"/>
    </source>
</evidence>
<protein>
    <recommendedName>
        <fullName evidence="3">histidine kinase</fullName>
        <ecNumber evidence="3">2.7.13.3</ecNumber>
    </recommendedName>
</protein>
<dbReference type="SUPFAM" id="SSF55785">
    <property type="entry name" value="PYP-like sensor domain (PAS domain)"/>
    <property type="match status" value="1"/>
</dbReference>
<organism evidence="16 17">
    <name type="scientific">Bacillus selenitireducens (strain ATCC 700615 / DSM 15326 / MLS10)</name>
    <dbReference type="NCBI Taxonomy" id="439292"/>
    <lineage>
        <taxon>Bacteria</taxon>
        <taxon>Bacillati</taxon>
        <taxon>Bacillota</taxon>
        <taxon>Bacilli</taxon>
        <taxon>Bacillales</taxon>
        <taxon>Bacillaceae</taxon>
        <taxon>Salisediminibacterium</taxon>
    </lineage>
</organism>
<feature type="domain" description="Histidine kinase" evidence="13">
    <location>
        <begin position="397"/>
        <end position="602"/>
    </location>
</feature>
<dbReference type="SMART" id="SM00304">
    <property type="entry name" value="HAMP"/>
    <property type="match status" value="1"/>
</dbReference>
<dbReference type="EC" id="2.7.13.3" evidence="3"/>
<dbReference type="InterPro" id="IPR004358">
    <property type="entry name" value="Sig_transdc_His_kin-like_C"/>
</dbReference>
<dbReference type="CDD" id="cd00075">
    <property type="entry name" value="HATPase"/>
    <property type="match status" value="1"/>
</dbReference>
<dbReference type="Gene3D" id="6.10.340.10">
    <property type="match status" value="1"/>
</dbReference>
<evidence type="ECO:0000259" key="15">
    <source>
        <dbReference type="PROSITE" id="PS50885"/>
    </source>
</evidence>
<dbReference type="SUPFAM" id="SSF47384">
    <property type="entry name" value="Homodimeric domain of signal transducing histidine kinase"/>
    <property type="match status" value="1"/>
</dbReference>
<evidence type="ECO:0000313" key="16">
    <source>
        <dbReference type="EMBL" id="ADH98528.1"/>
    </source>
</evidence>
<dbReference type="EMBL" id="CP001791">
    <property type="protein sequence ID" value="ADH98528.1"/>
    <property type="molecule type" value="Genomic_DNA"/>
</dbReference>
<dbReference type="Pfam" id="PF00512">
    <property type="entry name" value="HisKA"/>
    <property type="match status" value="1"/>
</dbReference>
<keyword evidence="12" id="KW-1133">Transmembrane helix</keyword>
<dbReference type="CDD" id="cd00082">
    <property type="entry name" value="HisKA"/>
    <property type="match status" value="1"/>
</dbReference>
<keyword evidence="8 16" id="KW-0418">Kinase</keyword>
<name>D6Y0D7_BACIE</name>
<proteinExistence type="predicted"/>
<dbReference type="SUPFAM" id="SSF55874">
    <property type="entry name" value="ATPase domain of HSP90 chaperone/DNA topoisomerase II/histidine kinase"/>
    <property type="match status" value="1"/>
</dbReference>
<dbReference type="AlphaFoldDB" id="D6Y0D7"/>
<dbReference type="InterPro" id="IPR000014">
    <property type="entry name" value="PAS"/>
</dbReference>
<dbReference type="InterPro" id="IPR003660">
    <property type="entry name" value="HAMP_dom"/>
</dbReference>
<dbReference type="PANTHER" id="PTHR43065:SF10">
    <property type="entry name" value="PEROXIDE STRESS-ACTIVATED HISTIDINE KINASE MAK3"/>
    <property type="match status" value="1"/>
</dbReference>
<gene>
    <name evidence="16" type="ordered locus">Bsel_1007</name>
</gene>
<feature type="domain" description="PAC" evidence="14">
    <location>
        <begin position="332"/>
        <end position="384"/>
    </location>
</feature>
<dbReference type="Pfam" id="PF00672">
    <property type="entry name" value="HAMP"/>
    <property type="match status" value="1"/>
</dbReference>
<evidence type="ECO:0000256" key="3">
    <source>
        <dbReference type="ARBA" id="ARBA00012438"/>
    </source>
</evidence>
<evidence type="ECO:0000259" key="14">
    <source>
        <dbReference type="PROSITE" id="PS50113"/>
    </source>
</evidence>
<keyword evidence="12" id="KW-0812">Transmembrane</keyword>
<dbReference type="PRINTS" id="PR00344">
    <property type="entry name" value="BCTRLSENSOR"/>
</dbReference>
<dbReference type="CDD" id="cd06225">
    <property type="entry name" value="HAMP"/>
    <property type="match status" value="1"/>
</dbReference>
<dbReference type="Gene3D" id="3.30.565.10">
    <property type="entry name" value="Histidine kinase-like ATPase, C-terminal domain"/>
    <property type="match status" value="1"/>
</dbReference>
<keyword evidence="9" id="KW-0067">ATP-binding</keyword>
<dbReference type="Proteomes" id="UP000000271">
    <property type="component" value="Chromosome"/>
</dbReference>
<dbReference type="OrthoDB" id="9815750at2"/>
<dbReference type="NCBIfam" id="TIGR00229">
    <property type="entry name" value="sensory_box"/>
    <property type="match status" value="1"/>
</dbReference>
<dbReference type="GO" id="GO:0005524">
    <property type="term" value="F:ATP binding"/>
    <property type="evidence" value="ECO:0007669"/>
    <property type="project" value="UniProtKB-KW"/>
</dbReference>
<evidence type="ECO:0000313" key="17">
    <source>
        <dbReference type="Proteomes" id="UP000000271"/>
    </source>
</evidence>
<dbReference type="PROSITE" id="PS50109">
    <property type="entry name" value="HIS_KIN"/>
    <property type="match status" value="1"/>
</dbReference>
<dbReference type="RefSeq" id="WP_013171953.1">
    <property type="nucleotide sequence ID" value="NC_014219.1"/>
</dbReference>
<reference evidence="16" key="1">
    <citation type="submission" date="2009-10" db="EMBL/GenBank/DDBJ databases">
        <title>Complete sequence of Bacillus selenitireducens MLS10.</title>
        <authorList>
            <consortium name="US DOE Joint Genome Institute"/>
            <person name="Lucas S."/>
            <person name="Copeland A."/>
            <person name="Lapidus A."/>
            <person name="Glavina del Rio T."/>
            <person name="Dalin E."/>
            <person name="Tice H."/>
            <person name="Bruce D."/>
            <person name="Goodwin L."/>
            <person name="Pitluck S."/>
            <person name="Sims D."/>
            <person name="Brettin T."/>
            <person name="Detter J.C."/>
            <person name="Han C."/>
            <person name="Larimer F."/>
            <person name="Land M."/>
            <person name="Hauser L."/>
            <person name="Kyrpides N."/>
            <person name="Ovchinnikova G."/>
            <person name="Stolz J."/>
        </authorList>
    </citation>
    <scope>NUCLEOTIDE SEQUENCE [LARGE SCALE GENOMIC DNA]</scope>
    <source>
        <strain evidence="16">MLS10</strain>
    </source>
</reference>
<dbReference type="STRING" id="439292.Bsel_1007"/>
<evidence type="ECO:0000256" key="7">
    <source>
        <dbReference type="ARBA" id="ARBA00022741"/>
    </source>
</evidence>
<evidence type="ECO:0000256" key="6">
    <source>
        <dbReference type="ARBA" id="ARBA00022679"/>
    </source>
</evidence>
<keyword evidence="4" id="KW-1003">Cell membrane</keyword>
<sequence>MQSYLRELSFRSKILMILLLMTLLLSSIAVILTRGIDQINDQGQQIIQEDLPALEWLYQLDMELSVKTHMMEQGARTGYCCSFTERYQEAVEQASEERESITGHKPVMIDRLERELDYLDFLVTNHIDGLLRFSGLEAVESYRNKEWQEAHLAVSTTLEDAKYAIRDQANNAVSRFDALVIRSALLALVLTTVAIVFAFISSYRLSNQLTKPLVKLESELENIALGSYGKQLTPPYQKELANLTVSVNRMSSELKKSFETIIADKRYRDQVLNALPLGIITYHESLDECHLNQAARSFTGMKRSDILELFETSSEEQAEDAFTKHLLKKDVFSNERITYIRHGAELELIVSKNPLKTKWGDTYGYVFQFMDITEVSRLEEQVKQAEKLAVVGELAAGAAHEIRNPLTVIDGFLSLMDQTLPEKDKERFQLPLLKKEAKRIDQIIEDMLLMSKPGDPILEEASVNELMEEMVPLVEALPNYKDICFSIKTTDEPVLMDKEQMKQVVHNLFRNAVDAMDGSGEIRVTSAVEEGMVKVQIGDSGPGIPEPLQAKLFDPFRTSKKGGTGLGLTIAQRILQNHGGTIRLLPHKGTGACFELSWPTDKILPDDAK</sequence>
<feature type="transmembrane region" description="Helical" evidence="12">
    <location>
        <begin position="179"/>
        <end position="200"/>
    </location>
</feature>
<comment type="catalytic activity">
    <reaction evidence="1">
        <text>ATP + protein L-histidine = ADP + protein N-phospho-L-histidine.</text>
        <dbReference type="EC" id="2.7.13.3"/>
    </reaction>
</comment>
<dbReference type="InterPro" id="IPR005467">
    <property type="entry name" value="His_kinase_dom"/>
</dbReference>